<feature type="region of interest" description="Disordered" evidence="1">
    <location>
        <begin position="19"/>
        <end position="46"/>
    </location>
</feature>
<reference evidence="3" key="1">
    <citation type="journal article" date="2019" name="bioRxiv">
        <title>The Genome of the Zebra Mussel, Dreissena polymorpha: A Resource for Invasive Species Research.</title>
        <authorList>
            <person name="McCartney M.A."/>
            <person name="Auch B."/>
            <person name="Kono T."/>
            <person name="Mallez S."/>
            <person name="Zhang Y."/>
            <person name="Obille A."/>
            <person name="Becker A."/>
            <person name="Abrahante J.E."/>
            <person name="Garbe J."/>
            <person name="Badalamenti J.P."/>
            <person name="Herman A."/>
            <person name="Mangelson H."/>
            <person name="Liachko I."/>
            <person name="Sullivan S."/>
            <person name="Sone E.D."/>
            <person name="Koren S."/>
            <person name="Silverstein K.A.T."/>
            <person name="Beckman K.B."/>
            <person name="Gohl D.M."/>
        </authorList>
    </citation>
    <scope>NUCLEOTIDE SEQUENCE</scope>
    <source>
        <strain evidence="3">Duluth1</strain>
        <tissue evidence="3">Whole animal</tissue>
    </source>
</reference>
<name>A0A9D4GTT0_DREPO</name>
<evidence type="ECO:0000256" key="1">
    <source>
        <dbReference type="SAM" id="MobiDB-lite"/>
    </source>
</evidence>
<gene>
    <name evidence="3" type="ORF">DPMN_124719</name>
</gene>
<protein>
    <submittedName>
        <fullName evidence="3">Uncharacterized protein</fullName>
    </submittedName>
</protein>
<comment type="caution">
    <text evidence="3">The sequence shown here is derived from an EMBL/GenBank/DDBJ whole genome shotgun (WGS) entry which is preliminary data.</text>
</comment>
<dbReference type="AlphaFoldDB" id="A0A9D4GTT0"/>
<feature type="signal peptide" evidence="2">
    <location>
        <begin position="1"/>
        <end position="17"/>
    </location>
</feature>
<evidence type="ECO:0000313" key="3">
    <source>
        <dbReference type="EMBL" id="KAH3822925.1"/>
    </source>
</evidence>
<evidence type="ECO:0000313" key="4">
    <source>
        <dbReference type="Proteomes" id="UP000828390"/>
    </source>
</evidence>
<feature type="compositionally biased region" description="Pro residues" evidence="1">
    <location>
        <begin position="119"/>
        <end position="130"/>
    </location>
</feature>
<evidence type="ECO:0000256" key="2">
    <source>
        <dbReference type="SAM" id="SignalP"/>
    </source>
</evidence>
<dbReference type="EMBL" id="JAIWYP010000005">
    <property type="protein sequence ID" value="KAH3822925.1"/>
    <property type="molecule type" value="Genomic_DNA"/>
</dbReference>
<accession>A0A9D4GTT0</accession>
<keyword evidence="4" id="KW-1185">Reference proteome</keyword>
<reference evidence="3" key="2">
    <citation type="submission" date="2020-11" db="EMBL/GenBank/DDBJ databases">
        <authorList>
            <person name="McCartney M.A."/>
            <person name="Auch B."/>
            <person name="Kono T."/>
            <person name="Mallez S."/>
            <person name="Becker A."/>
            <person name="Gohl D.M."/>
            <person name="Silverstein K.A.T."/>
            <person name="Koren S."/>
            <person name="Bechman K.B."/>
            <person name="Herman A."/>
            <person name="Abrahante J.E."/>
            <person name="Garbe J."/>
        </authorList>
    </citation>
    <scope>NUCLEOTIDE SEQUENCE</scope>
    <source>
        <strain evidence="3">Duluth1</strain>
        <tissue evidence="3">Whole animal</tissue>
    </source>
</reference>
<feature type="compositionally biased region" description="Low complexity" evidence="1">
    <location>
        <begin position="100"/>
        <end position="118"/>
    </location>
</feature>
<dbReference type="Proteomes" id="UP000828390">
    <property type="component" value="Unassembled WGS sequence"/>
</dbReference>
<feature type="chain" id="PRO_5038844514" evidence="2">
    <location>
        <begin position="18"/>
        <end position="174"/>
    </location>
</feature>
<proteinExistence type="predicted"/>
<feature type="region of interest" description="Disordered" evidence="1">
    <location>
        <begin position="92"/>
        <end position="134"/>
    </location>
</feature>
<keyword evidence="2" id="KW-0732">Signal</keyword>
<sequence length="174" mass="18401">MKWLVAVFACIILAAEARGPPTTGNRGNGPPPEDENRGQGRTSSGLSAAKNFCRGLAIGTIVNANATFDAVFASIDPVCDDLLDFFAANEPLRERRTPRGSRPGPSSGSRPTPQSGSRPSPPSGSRPGPPSAASIFRRTCDQVERIPLDDGNKAQELIDILVRFNAVCDVLDSI</sequence>
<organism evidence="3 4">
    <name type="scientific">Dreissena polymorpha</name>
    <name type="common">Zebra mussel</name>
    <name type="synonym">Mytilus polymorpha</name>
    <dbReference type="NCBI Taxonomy" id="45954"/>
    <lineage>
        <taxon>Eukaryota</taxon>
        <taxon>Metazoa</taxon>
        <taxon>Spiralia</taxon>
        <taxon>Lophotrochozoa</taxon>
        <taxon>Mollusca</taxon>
        <taxon>Bivalvia</taxon>
        <taxon>Autobranchia</taxon>
        <taxon>Heteroconchia</taxon>
        <taxon>Euheterodonta</taxon>
        <taxon>Imparidentia</taxon>
        <taxon>Neoheterodontei</taxon>
        <taxon>Myida</taxon>
        <taxon>Dreissenoidea</taxon>
        <taxon>Dreissenidae</taxon>
        <taxon>Dreissena</taxon>
    </lineage>
</organism>